<reference evidence="3" key="1">
    <citation type="journal article" date="2019" name="Int. J. Syst. Evol. Microbiol.">
        <title>The Global Catalogue of Microorganisms (GCM) 10K type strain sequencing project: providing services to taxonomists for standard genome sequencing and annotation.</title>
        <authorList>
            <consortium name="The Broad Institute Genomics Platform"/>
            <consortium name="The Broad Institute Genome Sequencing Center for Infectious Disease"/>
            <person name="Wu L."/>
            <person name="Ma J."/>
        </authorList>
    </citation>
    <scope>NUCLEOTIDE SEQUENCE [LARGE SCALE GENOMIC DNA]</scope>
    <source>
        <strain evidence="3">KCTC 15012</strain>
    </source>
</reference>
<organism evidence="2 3">
    <name type="scientific">Phaeospirillum tilakii</name>
    <dbReference type="NCBI Taxonomy" id="741673"/>
    <lineage>
        <taxon>Bacteria</taxon>
        <taxon>Pseudomonadati</taxon>
        <taxon>Pseudomonadota</taxon>
        <taxon>Alphaproteobacteria</taxon>
        <taxon>Rhodospirillales</taxon>
        <taxon>Rhodospirillaceae</taxon>
        <taxon>Phaeospirillum</taxon>
    </lineage>
</organism>
<feature type="region of interest" description="Disordered" evidence="1">
    <location>
        <begin position="238"/>
        <end position="334"/>
    </location>
</feature>
<dbReference type="Proteomes" id="UP001597296">
    <property type="component" value="Unassembled WGS sequence"/>
</dbReference>
<dbReference type="EMBL" id="JBHUIY010000010">
    <property type="protein sequence ID" value="MFD2233551.1"/>
    <property type="molecule type" value="Genomic_DNA"/>
</dbReference>
<keyword evidence="3" id="KW-1185">Reference proteome</keyword>
<accession>A0ABW5C9I7</accession>
<evidence type="ECO:0008006" key="4">
    <source>
        <dbReference type="Google" id="ProtNLM"/>
    </source>
</evidence>
<feature type="compositionally biased region" description="Basic and acidic residues" evidence="1">
    <location>
        <begin position="302"/>
        <end position="319"/>
    </location>
</feature>
<name>A0ABW5C9I7_9PROT</name>
<evidence type="ECO:0000256" key="1">
    <source>
        <dbReference type="SAM" id="MobiDB-lite"/>
    </source>
</evidence>
<protein>
    <recommendedName>
        <fullName evidence="4">GGDEF domain-containing protein, diguanylate cyclase (C-di-GMP synthetase) or its enzymatically inactive variants</fullName>
    </recommendedName>
</protein>
<evidence type="ECO:0000313" key="2">
    <source>
        <dbReference type="EMBL" id="MFD2233551.1"/>
    </source>
</evidence>
<gene>
    <name evidence="2" type="ORF">ACFSNB_07015</name>
</gene>
<sequence>MSPSRSAKSLLTRLTRPLTALGRRPSTDDEIAAGLEQALAAAADAPPAEAFDDNVVAEDFSLTLDQMLAEDAGAFQLKLHIISLVQFREAVGDKWKRLSEKAMLIAEGVIAQHLGPGNASGRMGQDFFVLLFRAVPPEEGRRRAHLIVRELGARLLGDQFVAGDEPLALAAEISVAEALDSSGGINPEALDRSVAEERARIEAAAPAKRAEGRMVSAADRRIEDRLVPEGMSGIAAASGATDWKKNGTDGAAGRIEPKWGDLPDQGDGAGPATWREQPRPTEAGADEPKWRDLSRPAPAEGDEPKWRDLPERAAERAGADPDWGALAGGPRRPADEPAWLNLAPGLDVTPPAPAPDLPPGAQVGLRWRPTWIARPEESIGAYLARINRRDPPPATVRDGSLAYPEEGGETAFRLDRALIGAVGRLLGATTAPTARLILPLHWASVADARRLTLLAPLGGLGEARRTALAFDLFGVPDDVSRHDLGVVIQALRPLAGAVLLRVPPDRPRAPRAADCGADAIGLDLDQLGPGWQERPDLLASLLADLRDRAAAAGLGCYAWGLRRRAGVVAAVLGGFAYVNGPGLMRDFPAPDRTLPAPRDRFTSFAGK</sequence>
<comment type="caution">
    <text evidence="2">The sequence shown here is derived from an EMBL/GenBank/DDBJ whole genome shotgun (WGS) entry which is preliminary data.</text>
</comment>
<dbReference type="RefSeq" id="WP_377315336.1">
    <property type="nucleotide sequence ID" value="NZ_JBHUIY010000010.1"/>
</dbReference>
<evidence type="ECO:0000313" key="3">
    <source>
        <dbReference type="Proteomes" id="UP001597296"/>
    </source>
</evidence>
<proteinExistence type="predicted"/>